<dbReference type="EMBL" id="BTSY01000001">
    <property type="protein sequence ID" value="GMT08876.1"/>
    <property type="molecule type" value="Genomic_DNA"/>
</dbReference>
<evidence type="ECO:0000256" key="1">
    <source>
        <dbReference type="SAM" id="Phobius"/>
    </source>
</evidence>
<sequence length="139" mass="16925">NQLLAEMVAHHTIMDAIDRRFFVMLFIVFLYHIPILFVMFIIIMMRAIHDRNPLRNEERIERIMLIRWSMKWHMICVTLMFTILHQPILVAVSLAMDAHHLYCWFVKGFEDDENIHTYFDWITITYLLFFVFTLVFLLS</sequence>
<comment type="caution">
    <text evidence="2">The sequence shown here is derived from an EMBL/GenBank/DDBJ whole genome shotgun (WGS) entry which is preliminary data.</text>
</comment>
<evidence type="ECO:0000313" key="3">
    <source>
        <dbReference type="Proteomes" id="UP001432322"/>
    </source>
</evidence>
<feature type="transmembrane region" description="Helical" evidence="1">
    <location>
        <begin position="72"/>
        <end position="95"/>
    </location>
</feature>
<reference evidence="2" key="1">
    <citation type="submission" date="2023-10" db="EMBL/GenBank/DDBJ databases">
        <title>Genome assembly of Pristionchus species.</title>
        <authorList>
            <person name="Yoshida K."/>
            <person name="Sommer R.J."/>
        </authorList>
    </citation>
    <scope>NUCLEOTIDE SEQUENCE</scope>
    <source>
        <strain evidence="2">RS5133</strain>
    </source>
</reference>
<dbReference type="Proteomes" id="UP001432322">
    <property type="component" value="Unassembled WGS sequence"/>
</dbReference>
<organism evidence="2 3">
    <name type="scientific">Pristionchus fissidentatus</name>
    <dbReference type="NCBI Taxonomy" id="1538716"/>
    <lineage>
        <taxon>Eukaryota</taxon>
        <taxon>Metazoa</taxon>
        <taxon>Ecdysozoa</taxon>
        <taxon>Nematoda</taxon>
        <taxon>Chromadorea</taxon>
        <taxon>Rhabditida</taxon>
        <taxon>Rhabditina</taxon>
        <taxon>Diplogasteromorpha</taxon>
        <taxon>Diplogasteroidea</taxon>
        <taxon>Neodiplogasteridae</taxon>
        <taxon>Pristionchus</taxon>
    </lineage>
</organism>
<gene>
    <name evidence="2" type="ORF">PFISCL1PPCAC_173</name>
</gene>
<feature type="transmembrane region" description="Helical" evidence="1">
    <location>
        <begin position="21"/>
        <end position="45"/>
    </location>
</feature>
<evidence type="ECO:0000313" key="2">
    <source>
        <dbReference type="EMBL" id="GMT08876.1"/>
    </source>
</evidence>
<proteinExistence type="predicted"/>
<keyword evidence="1" id="KW-0472">Membrane</keyword>
<keyword evidence="1" id="KW-1133">Transmembrane helix</keyword>
<feature type="non-terminal residue" evidence="2">
    <location>
        <position position="1"/>
    </location>
</feature>
<accession>A0AAV5UP16</accession>
<protein>
    <recommendedName>
        <fullName evidence="4">G protein-coupled receptor</fullName>
    </recommendedName>
</protein>
<dbReference type="AlphaFoldDB" id="A0AAV5UP16"/>
<feature type="transmembrane region" description="Helical" evidence="1">
    <location>
        <begin position="115"/>
        <end position="138"/>
    </location>
</feature>
<keyword evidence="3" id="KW-1185">Reference proteome</keyword>
<keyword evidence="1" id="KW-0812">Transmembrane</keyword>
<evidence type="ECO:0008006" key="4">
    <source>
        <dbReference type="Google" id="ProtNLM"/>
    </source>
</evidence>
<name>A0AAV5UP16_9BILA</name>